<gene>
    <name evidence="1" type="ORF">F1735_09735</name>
</gene>
<dbReference type="Pfam" id="PF08786">
    <property type="entry name" value="DcrB"/>
    <property type="match status" value="1"/>
</dbReference>
<dbReference type="Proteomes" id="UP000610594">
    <property type="component" value="Unassembled WGS sequence"/>
</dbReference>
<name>A0ABX0MQD4_9BURK</name>
<dbReference type="InterPro" id="IPR016123">
    <property type="entry name" value="Mog1/PsbP_a/b/a-sand"/>
</dbReference>
<accession>A0ABX0MQD4</accession>
<protein>
    <submittedName>
        <fullName evidence="1">DUF1795 domain-containing protein</fullName>
    </submittedName>
</protein>
<evidence type="ECO:0000313" key="2">
    <source>
        <dbReference type="Proteomes" id="UP000610594"/>
    </source>
</evidence>
<proteinExistence type="predicted"/>
<organism evidence="1 2">
    <name type="scientific">Massilia genomosp. 1</name>
    <dbReference type="NCBI Taxonomy" id="2609280"/>
    <lineage>
        <taxon>Bacteria</taxon>
        <taxon>Pseudomonadati</taxon>
        <taxon>Pseudomonadota</taxon>
        <taxon>Betaproteobacteria</taxon>
        <taxon>Burkholderiales</taxon>
        <taxon>Oxalobacteraceae</taxon>
        <taxon>Telluria group</taxon>
        <taxon>Massilia</taxon>
    </lineage>
</organism>
<keyword evidence="2" id="KW-1185">Reference proteome</keyword>
<dbReference type="EMBL" id="WHJF01000019">
    <property type="protein sequence ID" value="NHZ62586.1"/>
    <property type="molecule type" value="Genomic_DNA"/>
</dbReference>
<dbReference type="InterPro" id="IPR014894">
    <property type="entry name" value="DcrB/EagT6"/>
</dbReference>
<reference evidence="1 2" key="1">
    <citation type="submission" date="2019-10" db="EMBL/GenBank/DDBJ databases">
        <title>Taxonomy of Antarctic Massilia spp.: description of Massilia rubra sp. nov., Massilia aquatica sp. nov., Massilia mucilaginosa sp. nov., Massilia frigida sp. nov. isolated from streams, lakes and regoliths.</title>
        <authorList>
            <person name="Holochova P."/>
            <person name="Sedlacek I."/>
            <person name="Kralova S."/>
            <person name="Maslanova I."/>
            <person name="Busse H.-J."/>
            <person name="Stankova E."/>
            <person name="Vrbovska V."/>
            <person name="Kovarovic V."/>
            <person name="Bartak M."/>
            <person name="Svec P."/>
            <person name="Pantucek R."/>
        </authorList>
    </citation>
    <scope>NUCLEOTIDE SEQUENCE [LARGE SCALE GENOMIC DNA]</scope>
    <source>
        <strain evidence="1 2">CCM 8694</strain>
    </source>
</reference>
<dbReference type="SUPFAM" id="SSF55724">
    <property type="entry name" value="Mog1p/PsbP-like"/>
    <property type="match status" value="1"/>
</dbReference>
<sequence length="75" mass="8299">MELHFTWRNGDTEMHQRQVAVFVQSASADRSKALLLTGTSHGAFKDEWNLAFEAMLGSMRLHAPVPAVAQSAQES</sequence>
<comment type="caution">
    <text evidence="1">The sequence shown here is derived from an EMBL/GenBank/DDBJ whole genome shotgun (WGS) entry which is preliminary data.</text>
</comment>
<evidence type="ECO:0000313" key="1">
    <source>
        <dbReference type="EMBL" id="NHZ62586.1"/>
    </source>
</evidence>
<dbReference type="Gene3D" id="3.40.1000.10">
    <property type="entry name" value="Mog1/PsbP, alpha/beta/alpha sandwich"/>
    <property type="match status" value="1"/>
</dbReference>